<reference evidence="2 3" key="1">
    <citation type="submission" date="2011-02" db="EMBL/GenBank/DDBJ databases">
        <title>The Genome Sequence of Sphaeroforma arctica JP610.</title>
        <authorList>
            <consortium name="The Broad Institute Genome Sequencing Platform"/>
            <person name="Russ C."/>
            <person name="Cuomo C."/>
            <person name="Young S.K."/>
            <person name="Zeng Q."/>
            <person name="Gargeya S."/>
            <person name="Alvarado L."/>
            <person name="Berlin A."/>
            <person name="Chapman S.B."/>
            <person name="Chen Z."/>
            <person name="Freedman E."/>
            <person name="Gellesch M."/>
            <person name="Goldberg J."/>
            <person name="Griggs A."/>
            <person name="Gujja S."/>
            <person name="Heilman E."/>
            <person name="Heiman D."/>
            <person name="Howarth C."/>
            <person name="Mehta T."/>
            <person name="Neiman D."/>
            <person name="Pearson M."/>
            <person name="Roberts A."/>
            <person name="Saif S."/>
            <person name="Shea T."/>
            <person name="Shenoy N."/>
            <person name="Sisk P."/>
            <person name="Stolte C."/>
            <person name="Sykes S."/>
            <person name="White J."/>
            <person name="Yandava C."/>
            <person name="Burger G."/>
            <person name="Gray M.W."/>
            <person name="Holland P.W.H."/>
            <person name="King N."/>
            <person name="Lang F.B.F."/>
            <person name="Roger A.J."/>
            <person name="Ruiz-Trillo I."/>
            <person name="Haas B."/>
            <person name="Nusbaum C."/>
            <person name="Birren B."/>
        </authorList>
    </citation>
    <scope>NUCLEOTIDE SEQUENCE [LARGE SCALE GENOMIC DNA]</scope>
    <source>
        <strain evidence="2 3">JP610</strain>
    </source>
</reference>
<dbReference type="Pfam" id="PF14732">
    <property type="entry name" value="UAE_UbL"/>
    <property type="match status" value="1"/>
</dbReference>
<keyword evidence="3" id="KW-1185">Reference proteome</keyword>
<sequence length="166" mass="18303">GRLIGVLDLKAPNPNCYECAEKPTASIEINMTTFTMADLTGLLKGALNMIQPDVQQGARVLISSDEDDGTCVNDDKTFNDMGLPSPLTVLEAEDFHQDYKLYLMMRHVVLPADVPYRITAGADSAPAPEKEVQPTKKRTFDEIDLANEPEGVKKMKIDDDDDIIAF</sequence>
<feature type="domain" description="Ubiquitin/SUMO-activating enzyme ubiquitin-like" evidence="1">
    <location>
        <begin position="28"/>
        <end position="107"/>
    </location>
</feature>
<organism evidence="2 3">
    <name type="scientific">Sphaeroforma arctica JP610</name>
    <dbReference type="NCBI Taxonomy" id="667725"/>
    <lineage>
        <taxon>Eukaryota</taxon>
        <taxon>Ichthyosporea</taxon>
        <taxon>Ichthyophonida</taxon>
        <taxon>Sphaeroforma</taxon>
    </lineage>
</organism>
<dbReference type="eggNOG" id="KOG2013">
    <property type="taxonomic scope" value="Eukaryota"/>
</dbReference>
<dbReference type="RefSeq" id="XP_014149429.1">
    <property type="nucleotide sequence ID" value="XM_014293954.1"/>
</dbReference>
<dbReference type="Proteomes" id="UP000054560">
    <property type="component" value="Unassembled WGS sequence"/>
</dbReference>
<evidence type="ECO:0000259" key="1">
    <source>
        <dbReference type="Pfam" id="PF14732"/>
    </source>
</evidence>
<evidence type="ECO:0000313" key="2">
    <source>
        <dbReference type="EMBL" id="KNC75527.1"/>
    </source>
</evidence>
<protein>
    <recommendedName>
        <fullName evidence="1">Ubiquitin/SUMO-activating enzyme ubiquitin-like domain-containing protein</fullName>
    </recommendedName>
</protein>
<accession>A0A0L0FFG9</accession>
<dbReference type="InterPro" id="IPR028077">
    <property type="entry name" value="UAE_UbL_dom"/>
</dbReference>
<dbReference type="EMBL" id="KQ243569">
    <property type="protein sequence ID" value="KNC75527.1"/>
    <property type="molecule type" value="Genomic_DNA"/>
</dbReference>
<gene>
    <name evidence="2" type="ORF">SARC_11952</name>
</gene>
<dbReference type="STRING" id="667725.A0A0L0FFG9"/>
<dbReference type="Gene3D" id="3.10.290.20">
    <property type="entry name" value="Ubiquitin-like 2 activating enzyme e1b. Chain: B, domain 3"/>
    <property type="match status" value="1"/>
</dbReference>
<name>A0A0L0FFG9_9EUKA</name>
<feature type="non-terminal residue" evidence="2">
    <location>
        <position position="1"/>
    </location>
</feature>
<dbReference type="AlphaFoldDB" id="A0A0L0FFG9"/>
<dbReference type="GeneID" id="25912456"/>
<evidence type="ECO:0000313" key="3">
    <source>
        <dbReference type="Proteomes" id="UP000054560"/>
    </source>
</evidence>
<proteinExistence type="predicted"/>